<dbReference type="InterPro" id="IPR013083">
    <property type="entry name" value="Znf_RING/FYVE/PHD"/>
</dbReference>
<dbReference type="GO" id="GO:0008270">
    <property type="term" value="F:zinc ion binding"/>
    <property type="evidence" value="ECO:0007669"/>
    <property type="project" value="UniProtKB-KW"/>
</dbReference>
<proteinExistence type="predicted"/>
<accession>A0ABD0J2V6</accession>
<evidence type="ECO:0000256" key="5">
    <source>
        <dbReference type="SAM" id="Coils"/>
    </source>
</evidence>
<dbReference type="InterPro" id="IPR017907">
    <property type="entry name" value="Znf_RING_CS"/>
</dbReference>
<reference evidence="9 11" key="2">
    <citation type="journal article" date="2023" name="Sci. Data">
        <title>Genome assembly of the Korean intertidal mud-creeper Batillaria attramentaria.</title>
        <authorList>
            <person name="Patra A.K."/>
            <person name="Ho P.T."/>
            <person name="Jun S."/>
            <person name="Lee S.J."/>
            <person name="Kim Y."/>
            <person name="Won Y.J."/>
        </authorList>
    </citation>
    <scope>NUCLEOTIDE SEQUENCE [LARGE SCALE GENOMIC DNA]</scope>
    <source>
        <strain evidence="9">Wonlab-2016</strain>
    </source>
</reference>
<evidence type="ECO:0000256" key="2">
    <source>
        <dbReference type="ARBA" id="ARBA00022771"/>
    </source>
</evidence>
<evidence type="ECO:0000259" key="8">
    <source>
        <dbReference type="PROSITE" id="PS50119"/>
    </source>
</evidence>
<evidence type="ECO:0000256" key="4">
    <source>
        <dbReference type="PROSITE-ProRule" id="PRU00024"/>
    </source>
</evidence>
<evidence type="ECO:0000256" key="3">
    <source>
        <dbReference type="ARBA" id="ARBA00022833"/>
    </source>
</evidence>
<dbReference type="AlphaFoldDB" id="A0ABD0J2V6"/>
<keyword evidence="3" id="KW-0862">Zinc</keyword>
<comment type="caution">
    <text evidence="9">The sequence shown here is derived from an EMBL/GenBank/DDBJ whole genome shotgun (WGS) entry which is preliminary data.</text>
</comment>
<evidence type="ECO:0000256" key="6">
    <source>
        <dbReference type="SAM" id="MobiDB-lite"/>
    </source>
</evidence>
<dbReference type="PROSITE" id="PS50089">
    <property type="entry name" value="ZF_RING_2"/>
    <property type="match status" value="1"/>
</dbReference>
<keyword evidence="1" id="KW-0479">Metal-binding</keyword>
<reference evidence="9" key="1">
    <citation type="submission" date="2020-09" db="EMBL/GenBank/DDBJ databases">
        <authorList>
            <person name="Won Y."/>
        </authorList>
    </citation>
    <scope>NUCLEOTIDE SEQUENCE</scope>
    <source>
        <strain evidence="9">Wonlab-2016</strain>
        <tissue evidence="9">Foot muscle</tissue>
    </source>
</reference>
<dbReference type="PANTHER" id="PTHR25462">
    <property type="entry name" value="BONUS, ISOFORM C-RELATED"/>
    <property type="match status" value="1"/>
</dbReference>
<feature type="domain" description="RING-type" evidence="7">
    <location>
        <begin position="35"/>
        <end position="77"/>
    </location>
</feature>
<organism evidence="9 11">
    <name type="scientific">Batillaria attramentaria</name>
    <dbReference type="NCBI Taxonomy" id="370345"/>
    <lineage>
        <taxon>Eukaryota</taxon>
        <taxon>Metazoa</taxon>
        <taxon>Spiralia</taxon>
        <taxon>Lophotrochozoa</taxon>
        <taxon>Mollusca</taxon>
        <taxon>Gastropoda</taxon>
        <taxon>Caenogastropoda</taxon>
        <taxon>Sorbeoconcha</taxon>
        <taxon>Cerithioidea</taxon>
        <taxon>Batillariidae</taxon>
        <taxon>Batillaria</taxon>
    </lineage>
</organism>
<dbReference type="PANTHER" id="PTHR25462:SF296">
    <property type="entry name" value="MEIOTIC P26, ISOFORM F"/>
    <property type="match status" value="1"/>
</dbReference>
<feature type="domain" description="B box-type" evidence="8">
    <location>
        <begin position="173"/>
        <end position="209"/>
    </location>
</feature>
<dbReference type="EMBL" id="JACVVK020000647">
    <property type="protein sequence ID" value="KAK7460737.1"/>
    <property type="molecule type" value="Genomic_DNA"/>
</dbReference>
<dbReference type="PROSITE" id="PS00518">
    <property type="entry name" value="ZF_RING_1"/>
    <property type="match status" value="1"/>
</dbReference>
<dbReference type="SMART" id="SM00336">
    <property type="entry name" value="BBOX"/>
    <property type="match status" value="2"/>
</dbReference>
<feature type="domain" description="B box-type" evidence="8">
    <location>
        <begin position="117"/>
        <end position="159"/>
    </location>
</feature>
<evidence type="ECO:0000256" key="1">
    <source>
        <dbReference type="ARBA" id="ARBA00022723"/>
    </source>
</evidence>
<dbReference type="CDD" id="cd19756">
    <property type="entry name" value="Bbox2"/>
    <property type="match status" value="1"/>
</dbReference>
<dbReference type="Gene3D" id="3.30.160.60">
    <property type="entry name" value="Classic Zinc Finger"/>
    <property type="match status" value="1"/>
</dbReference>
<dbReference type="Proteomes" id="UP001519460">
    <property type="component" value="Unassembled WGS sequence"/>
</dbReference>
<dbReference type="Pfam" id="PF13920">
    <property type="entry name" value="zf-C3HC4_3"/>
    <property type="match status" value="1"/>
</dbReference>
<sequence>MAASNTPMWVDPLQDPSPPEGACAPPPEDEELDCCVICQESRRYLKTIPCGHVFCEYCLQRLVNQHNDQQFPCPMCRARTPVPWGGASGYPISVKRGSKKVVYDDLAVAAALTTSDKHKDLCDACGIDPCCYTCVECQQAVCEWCQSDHHGDQHTLVLIRKAPDTVVPGKENCQQHRGQEFTSFCHTCKTPICELCETTTHSRHIFEELTTASAAAKKNLTDIKKEVAQSKRVVKAMLQGSDKRRQVTRNEKLKSEQEIRAKAEQLRAMVQQHENAALAELEKIGDRAERSYAAEISSLSDKLAGLSAIEYHLDTILAYESQTEVVVFEQYAADSVGQKGYLQKFTSRIHANGTIHIHTKRQEPAGLTHTDSLSKVIGSAIGFPRLN</sequence>
<feature type="coiled-coil region" evidence="5">
    <location>
        <begin position="256"/>
        <end position="283"/>
    </location>
</feature>
<dbReference type="SMART" id="SM00184">
    <property type="entry name" value="RING"/>
    <property type="match status" value="1"/>
</dbReference>
<keyword evidence="5" id="KW-0175">Coiled coil</keyword>
<evidence type="ECO:0000313" key="11">
    <source>
        <dbReference type="Proteomes" id="UP001519460"/>
    </source>
</evidence>
<keyword evidence="2 4" id="KW-0863">Zinc-finger</keyword>
<evidence type="ECO:0000313" key="9">
    <source>
        <dbReference type="EMBL" id="KAK7452268.1"/>
    </source>
</evidence>
<dbReference type="Gene3D" id="3.30.40.10">
    <property type="entry name" value="Zinc/RING finger domain, C3HC4 (zinc finger)"/>
    <property type="match status" value="1"/>
</dbReference>
<reference evidence="9" key="3">
    <citation type="submission" date="2023-01" db="EMBL/GenBank/DDBJ databases">
        <authorList>
            <person name="Patra A."/>
        </authorList>
    </citation>
    <scope>NUCLEOTIDE SEQUENCE</scope>
    <source>
        <strain evidence="9">Wonlab-2016</strain>
        <tissue evidence="9">Foot muscle</tissue>
    </source>
</reference>
<evidence type="ECO:0000313" key="10">
    <source>
        <dbReference type="EMBL" id="KAK7460737.1"/>
    </source>
</evidence>
<gene>
    <name evidence="10" type="ORF">BaRGS_00038852</name>
    <name evidence="9" type="ORF">BaRGS_00039749</name>
</gene>
<dbReference type="PROSITE" id="PS50119">
    <property type="entry name" value="ZF_BBOX"/>
    <property type="match status" value="2"/>
</dbReference>
<keyword evidence="11" id="KW-1185">Reference proteome</keyword>
<dbReference type="SUPFAM" id="SSF57850">
    <property type="entry name" value="RING/U-box"/>
    <property type="match status" value="1"/>
</dbReference>
<protein>
    <submittedName>
        <fullName evidence="9">Uncharacterized protein</fullName>
    </submittedName>
</protein>
<dbReference type="EMBL" id="JACVVK020000719">
    <property type="protein sequence ID" value="KAK7452268.1"/>
    <property type="molecule type" value="Genomic_DNA"/>
</dbReference>
<dbReference type="SUPFAM" id="SSF57845">
    <property type="entry name" value="B-box zinc-binding domain"/>
    <property type="match status" value="1"/>
</dbReference>
<feature type="region of interest" description="Disordered" evidence="6">
    <location>
        <begin position="1"/>
        <end position="25"/>
    </location>
</feature>
<evidence type="ECO:0000259" key="7">
    <source>
        <dbReference type="PROSITE" id="PS50089"/>
    </source>
</evidence>
<dbReference type="InterPro" id="IPR047153">
    <property type="entry name" value="TRIM45/56/19-like"/>
</dbReference>
<name>A0ABD0J2V6_9CAEN</name>
<dbReference type="InterPro" id="IPR001841">
    <property type="entry name" value="Znf_RING"/>
</dbReference>
<dbReference type="InterPro" id="IPR000315">
    <property type="entry name" value="Znf_B-box"/>
</dbReference>
<dbReference type="Pfam" id="PF00643">
    <property type="entry name" value="zf-B_box"/>
    <property type="match status" value="1"/>
</dbReference>